<dbReference type="RefSeq" id="WP_050727162.1">
    <property type="nucleotide sequence ID" value="NZ_CP012332.1"/>
</dbReference>
<dbReference type="InterPro" id="IPR041916">
    <property type="entry name" value="Anti_sigma_zinc_sf"/>
</dbReference>
<protein>
    <recommendedName>
        <fullName evidence="1">Putative zinc-finger domain-containing protein</fullName>
    </recommendedName>
</protein>
<gene>
    <name evidence="2" type="ORF">AKJ08_3477</name>
</gene>
<sequence>MMEPRDDLELLLSAYADGELSPQDAERIEALLASDDDLGDRLADHRALSAALRGIGEDAADEVDFSGFADAVMAQIPPYVPPLSVRLRRLVAPLLDQGRWRFALGACGAAAAALAITPFVLDRDAGVAIPPGLLFAGDPSAVNVISLDAQGDHETMLFKTSGGTTIIFVQESR</sequence>
<dbReference type="Proteomes" id="UP000055590">
    <property type="component" value="Chromosome"/>
</dbReference>
<organism evidence="2 3">
    <name type="scientific">Vulgatibacter incomptus</name>
    <dbReference type="NCBI Taxonomy" id="1391653"/>
    <lineage>
        <taxon>Bacteria</taxon>
        <taxon>Pseudomonadati</taxon>
        <taxon>Myxococcota</taxon>
        <taxon>Myxococcia</taxon>
        <taxon>Myxococcales</taxon>
        <taxon>Cystobacterineae</taxon>
        <taxon>Vulgatibacteraceae</taxon>
        <taxon>Vulgatibacter</taxon>
    </lineage>
</organism>
<dbReference type="STRING" id="1391653.AKJ08_3477"/>
<reference evidence="2 3" key="1">
    <citation type="submission" date="2015-08" db="EMBL/GenBank/DDBJ databases">
        <authorList>
            <person name="Babu N.S."/>
            <person name="Beckwith C.J."/>
            <person name="Beseler K.G."/>
            <person name="Brison A."/>
            <person name="Carone J.V."/>
            <person name="Caskin T.P."/>
            <person name="Diamond M."/>
            <person name="Durham M.E."/>
            <person name="Foxe J.M."/>
            <person name="Go M."/>
            <person name="Henderson B.A."/>
            <person name="Jones I.B."/>
            <person name="McGettigan J.A."/>
            <person name="Micheletti S.J."/>
            <person name="Nasrallah M.E."/>
            <person name="Ortiz D."/>
            <person name="Piller C.R."/>
            <person name="Privatt S.R."/>
            <person name="Schneider S.L."/>
            <person name="Sharp S."/>
            <person name="Smith T.C."/>
            <person name="Stanton J.D."/>
            <person name="Ullery H.E."/>
            <person name="Wilson R.J."/>
            <person name="Serrano M.G."/>
            <person name="Buck G."/>
            <person name="Lee V."/>
            <person name="Wang Y."/>
            <person name="Carvalho R."/>
            <person name="Voegtly L."/>
            <person name="Shi R."/>
            <person name="Duckworth R."/>
            <person name="Johnson A."/>
            <person name="Loviza R."/>
            <person name="Walstead R."/>
            <person name="Shah Z."/>
            <person name="Kiflezghi M."/>
            <person name="Wade K."/>
            <person name="Ball S.L."/>
            <person name="Bradley K.W."/>
            <person name="Asai D.J."/>
            <person name="Bowman C.A."/>
            <person name="Russell D.A."/>
            <person name="Pope W.H."/>
            <person name="Jacobs-Sera D."/>
            <person name="Hendrix R.W."/>
            <person name="Hatfull G.F."/>
        </authorList>
    </citation>
    <scope>NUCLEOTIDE SEQUENCE [LARGE SCALE GENOMIC DNA]</scope>
    <source>
        <strain evidence="2 3">DSM 27710</strain>
    </source>
</reference>
<evidence type="ECO:0000259" key="1">
    <source>
        <dbReference type="Pfam" id="PF13490"/>
    </source>
</evidence>
<dbReference type="KEGG" id="vin:AKJ08_3477"/>
<proteinExistence type="predicted"/>
<dbReference type="EMBL" id="CP012332">
    <property type="protein sequence ID" value="AKU93090.1"/>
    <property type="molecule type" value="Genomic_DNA"/>
</dbReference>
<accession>A0A0K1PHT9</accession>
<evidence type="ECO:0000313" key="3">
    <source>
        <dbReference type="Proteomes" id="UP000055590"/>
    </source>
</evidence>
<dbReference type="AlphaFoldDB" id="A0A0K1PHT9"/>
<name>A0A0K1PHT9_9BACT</name>
<keyword evidence="3" id="KW-1185">Reference proteome</keyword>
<dbReference type="InterPro" id="IPR027383">
    <property type="entry name" value="Znf_put"/>
</dbReference>
<dbReference type="Gene3D" id="1.10.10.1320">
    <property type="entry name" value="Anti-sigma factor, zinc-finger domain"/>
    <property type="match status" value="1"/>
</dbReference>
<evidence type="ECO:0000313" key="2">
    <source>
        <dbReference type="EMBL" id="AKU93090.1"/>
    </source>
</evidence>
<dbReference type="OrthoDB" id="5382423at2"/>
<feature type="domain" description="Putative zinc-finger" evidence="1">
    <location>
        <begin position="7"/>
        <end position="30"/>
    </location>
</feature>
<dbReference type="Pfam" id="PF13490">
    <property type="entry name" value="zf-HC2"/>
    <property type="match status" value="1"/>
</dbReference>